<dbReference type="InterPro" id="IPR050833">
    <property type="entry name" value="Poly_Biosynth_Transport"/>
</dbReference>
<gene>
    <name evidence="7" type="ORF">CRI93_04585</name>
</gene>
<organism evidence="7 8">
    <name type="scientific">Longimonas halophila</name>
    <dbReference type="NCBI Taxonomy" id="1469170"/>
    <lineage>
        <taxon>Bacteria</taxon>
        <taxon>Pseudomonadati</taxon>
        <taxon>Rhodothermota</taxon>
        <taxon>Rhodothermia</taxon>
        <taxon>Rhodothermales</taxon>
        <taxon>Salisaetaceae</taxon>
        <taxon>Longimonas</taxon>
    </lineage>
</organism>
<protein>
    <submittedName>
        <fullName evidence="7">Uncharacterized protein</fullName>
    </submittedName>
</protein>
<accession>A0A2H3NNR7</accession>
<feature type="transmembrane region" description="Helical" evidence="6">
    <location>
        <begin position="62"/>
        <end position="89"/>
    </location>
</feature>
<feature type="transmembrane region" description="Helical" evidence="6">
    <location>
        <begin position="137"/>
        <end position="157"/>
    </location>
</feature>
<reference evidence="7 8" key="1">
    <citation type="submission" date="2017-10" db="EMBL/GenBank/DDBJ databases">
        <title>Draft genome of Longimonas halophila.</title>
        <authorList>
            <person name="Goh K.M."/>
            <person name="Shamsir M.S."/>
            <person name="Lim S.W."/>
        </authorList>
    </citation>
    <scope>NUCLEOTIDE SEQUENCE [LARGE SCALE GENOMIC DNA]</scope>
    <source>
        <strain evidence="7 8">KCTC 42399</strain>
    </source>
</reference>
<dbReference type="Pfam" id="PF01943">
    <property type="entry name" value="Polysacc_synt"/>
    <property type="match status" value="1"/>
</dbReference>
<name>A0A2H3NNR7_9BACT</name>
<dbReference type="PANTHER" id="PTHR30250:SF11">
    <property type="entry name" value="O-ANTIGEN TRANSPORTER-RELATED"/>
    <property type="match status" value="1"/>
</dbReference>
<feature type="transmembrane region" description="Helical" evidence="6">
    <location>
        <begin position="420"/>
        <end position="442"/>
    </location>
</feature>
<evidence type="ECO:0000256" key="1">
    <source>
        <dbReference type="ARBA" id="ARBA00004651"/>
    </source>
</evidence>
<dbReference type="PANTHER" id="PTHR30250">
    <property type="entry name" value="PST FAMILY PREDICTED COLANIC ACID TRANSPORTER"/>
    <property type="match status" value="1"/>
</dbReference>
<feature type="transmembrane region" description="Helical" evidence="6">
    <location>
        <begin position="394"/>
        <end position="414"/>
    </location>
</feature>
<sequence>MLSDVQDRIRRFVSGAAGTSLQKLILRASSGTLGVKIVGAGLAFLMQIVLTRTLGAAQYGIYVYALTWAQLVALISAFGFSTASVRFVSKYLGQNEMSRLHDYLAFSRRTKTGISLGMGALFAVIAGLVYAEAETQTTFLIAALLPVVQSTLAVRIAEMRGAQYVVAGYTIEQVVRPVFVIVCMGAAAWVGWAVLSYEAMVLYVTGTTLAAGTAIWATRRVLPSEAQSESRSNTHTARDVARATWFRTARDMALIAGFNLILFRADTIMVGSLIGTEAAGLYAVASKGAGLVAFVIVAVNASVAPMFADLYAKDDRDELQSVVTFGARLILIGVASATIFLFAFAAFLLSLFGPEYVASVPILRILLLGQLANAAAGPALLLLNMTEYESVSAWIQGGCAVLNIGLNALLIWLFGTEGAAAATAITMITWNALALVAVYHYLRIDASFVGINVER</sequence>
<feature type="transmembrane region" description="Helical" evidence="6">
    <location>
        <begin position="178"/>
        <end position="195"/>
    </location>
</feature>
<evidence type="ECO:0000313" key="8">
    <source>
        <dbReference type="Proteomes" id="UP000221024"/>
    </source>
</evidence>
<dbReference type="OrthoDB" id="5751261at2"/>
<evidence type="ECO:0000256" key="2">
    <source>
        <dbReference type="ARBA" id="ARBA00022475"/>
    </source>
</evidence>
<proteinExistence type="predicted"/>
<evidence type="ECO:0000256" key="4">
    <source>
        <dbReference type="ARBA" id="ARBA00022989"/>
    </source>
</evidence>
<feature type="transmembrane region" description="Helical" evidence="6">
    <location>
        <begin position="33"/>
        <end position="50"/>
    </location>
</feature>
<evidence type="ECO:0000256" key="3">
    <source>
        <dbReference type="ARBA" id="ARBA00022692"/>
    </source>
</evidence>
<feature type="transmembrane region" description="Helical" evidence="6">
    <location>
        <begin position="329"/>
        <end position="350"/>
    </location>
</feature>
<feature type="transmembrane region" description="Helical" evidence="6">
    <location>
        <begin position="288"/>
        <end position="308"/>
    </location>
</feature>
<dbReference type="Proteomes" id="UP000221024">
    <property type="component" value="Unassembled WGS sequence"/>
</dbReference>
<dbReference type="RefSeq" id="WP_098061435.1">
    <property type="nucleotide sequence ID" value="NZ_PDEP01000003.1"/>
</dbReference>
<keyword evidence="4 6" id="KW-1133">Transmembrane helix</keyword>
<feature type="transmembrane region" description="Helical" evidence="6">
    <location>
        <begin position="201"/>
        <end position="222"/>
    </location>
</feature>
<evidence type="ECO:0000256" key="6">
    <source>
        <dbReference type="SAM" id="Phobius"/>
    </source>
</evidence>
<evidence type="ECO:0000313" key="7">
    <source>
        <dbReference type="EMBL" id="PEN08395.1"/>
    </source>
</evidence>
<evidence type="ECO:0000256" key="5">
    <source>
        <dbReference type="ARBA" id="ARBA00023136"/>
    </source>
</evidence>
<dbReference type="AlphaFoldDB" id="A0A2H3NNR7"/>
<keyword evidence="2" id="KW-1003">Cell membrane</keyword>
<dbReference type="InterPro" id="IPR002797">
    <property type="entry name" value="Polysacc_synth"/>
</dbReference>
<dbReference type="EMBL" id="PDEP01000003">
    <property type="protein sequence ID" value="PEN08395.1"/>
    <property type="molecule type" value="Genomic_DNA"/>
</dbReference>
<dbReference type="GO" id="GO:0005886">
    <property type="term" value="C:plasma membrane"/>
    <property type="evidence" value="ECO:0007669"/>
    <property type="project" value="UniProtKB-SubCell"/>
</dbReference>
<keyword evidence="3 6" id="KW-0812">Transmembrane</keyword>
<keyword evidence="5 6" id="KW-0472">Membrane</keyword>
<comment type="caution">
    <text evidence="7">The sequence shown here is derived from an EMBL/GenBank/DDBJ whole genome shotgun (WGS) entry which is preliminary data.</text>
</comment>
<comment type="subcellular location">
    <subcellularLocation>
        <location evidence="1">Cell membrane</location>
        <topology evidence="1">Multi-pass membrane protein</topology>
    </subcellularLocation>
</comment>
<feature type="transmembrane region" description="Helical" evidence="6">
    <location>
        <begin position="252"/>
        <end position="276"/>
    </location>
</feature>
<keyword evidence="8" id="KW-1185">Reference proteome</keyword>
<feature type="transmembrane region" description="Helical" evidence="6">
    <location>
        <begin position="362"/>
        <end position="382"/>
    </location>
</feature>
<feature type="transmembrane region" description="Helical" evidence="6">
    <location>
        <begin position="110"/>
        <end position="131"/>
    </location>
</feature>